<dbReference type="GO" id="GO:0046982">
    <property type="term" value="F:protein heterodimerization activity"/>
    <property type="evidence" value="ECO:0007669"/>
    <property type="project" value="InterPro"/>
</dbReference>
<evidence type="ECO:0000313" key="2">
    <source>
        <dbReference type="Proteomes" id="UP000503462"/>
    </source>
</evidence>
<dbReference type="EMBL" id="CP051140">
    <property type="protein sequence ID" value="QIW97282.1"/>
    <property type="molecule type" value="Genomic_DNA"/>
</dbReference>
<dbReference type="Gene3D" id="1.10.20.10">
    <property type="entry name" value="Histone, subunit A"/>
    <property type="match status" value="1"/>
</dbReference>
<name>A0A6H0XRF3_9PEZI</name>
<protein>
    <submittedName>
        <fullName evidence="1">Uncharacterized protein</fullName>
    </submittedName>
</protein>
<dbReference type="InterPro" id="IPR009072">
    <property type="entry name" value="Histone-fold"/>
</dbReference>
<evidence type="ECO:0000313" key="1">
    <source>
        <dbReference type="EMBL" id="QIW97282.1"/>
    </source>
</evidence>
<reference evidence="1 2" key="1">
    <citation type="journal article" date="2016" name="Sci. Rep.">
        <title>Peltaster fructicola genome reveals evolution from an invasive phytopathogen to an ectophytic parasite.</title>
        <authorList>
            <person name="Xu C."/>
            <person name="Chen H."/>
            <person name="Gleason M.L."/>
            <person name="Xu J.R."/>
            <person name="Liu H."/>
            <person name="Zhang R."/>
            <person name="Sun G."/>
        </authorList>
    </citation>
    <scope>NUCLEOTIDE SEQUENCE [LARGE SCALE GENOMIC DNA]</scope>
    <source>
        <strain evidence="1 2">LNHT1506</strain>
    </source>
</reference>
<dbReference type="InterPro" id="IPR029003">
    <property type="entry name" value="CENP-S/Mhf1"/>
</dbReference>
<dbReference type="Proteomes" id="UP000503462">
    <property type="component" value="Chromosome 2"/>
</dbReference>
<dbReference type="AlphaFoldDB" id="A0A6H0XRF3"/>
<sequence length="75" mass="8408">MAQDPLEEGTKEERLKTALWYHVGNMIDSVAIEQNINTTPQFIGGLSEMLWSQIGKPPRRLADATVLTSLRSHQS</sequence>
<dbReference type="GO" id="GO:0071821">
    <property type="term" value="C:FANCM-MHF complex"/>
    <property type="evidence" value="ECO:0007669"/>
    <property type="project" value="InterPro"/>
</dbReference>
<gene>
    <name evidence="1" type="ORF">AMS68_002800</name>
</gene>
<keyword evidence="2" id="KW-1185">Reference proteome</keyword>
<dbReference type="OrthoDB" id="1872155at2759"/>
<accession>A0A6H0XRF3</accession>
<dbReference type="Pfam" id="PF15630">
    <property type="entry name" value="CENP-S"/>
    <property type="match status" value="1"/>
</dbReference>
<organism evidence="1 2">
    <name type="scientific">Peltaster fructicola</name>
    <dbReference type="NCBI Taxonomy" id="286661"/>
    <lineage>
        <taxon>Eukaryota</taxon>
        <taxon>Fungi</taxon>
        <taxon>Dikarya</taxon>
        <taxon>Ascomycota</taxon>
        <taxon>Pezizomycotina</taxon>
        <taxon>Dothideomycetes</taxon>
        <taxon>Dothideomycetes incertae sedis</taxon>
        <taxon>Peltaster</taxon>
    </lineage>
</organism>
<proteinExistence type="predicted"/>